<name>A0A8R1HPH6_CAEJA</name>
<sequence>MQSTHGSQYKDSRAAQREMEELRRQIRREQEAQQARYPIPTFEQMMRDKRQKEANEQKQYVAGMFVAALVAGFLTVLLSR</sequence>
<organism evidence="3 4">
    <name type="scientific">Caenorhabditis japonica</name>
    <dbReference type="NCBI Taxonomy" id="281687"/>
    <lineage>
        <taxon>Eukaryota</taxon>
        <taxon>Metazoa</taxon>
        <taxon>Ecdysozoa</taxon>
        <taxon>Nematoda</taxon>
        <taxon>Chromadorea</taxon>
        <taxon>Rhabditida</taxon>
        <taxon>Rhabditina</taxon>
        <taxon>Rhabditomorpha</taxon>
        <taxon>Rhabditoidea</taxon>
        <taxon>Rhabditidae</taxon>
        <taxon>Peloderinae</taxon>
        <taxon>Caenorhabditis</taxon>
    </lineage>
</organism>
<protein>
    <submittedName>
        <fullName evidence="3">Uncharacterized protein</fullName>
    </submittedName>
</protein>
<accession>A0A8R1HPH6</accession>
<keyword evidence="2" id="KW-0812">Transmembrane</keyword>
<feature type="transmembrane region" description="Helical" evidence="2">
    <location>
        <begin position="60"/>
        <end position="78"/>
    </location>
</feature>
<evidence type="ECO:0000256" key="1">
    <source>
        <dbReference type="SAM" id="MobiDB-lite"/>
    </source>
</evidence>
<dbReference type="Proteomes" id="UP000005237">
    <property type="component" value="Unassembled WGS sequence"/>
</dbReference>
<dbReference type="AlphaFoldDB" id="A0A8R1HPH6"/>
<evidence type="ECO:0000313" key="3">
    <source>
        <dbReference type="EnsemblMetazoa" id="CJA03230.1"/>
    </source>
</evidence>
<keyword evidence="2" id="KW-0472">Membrane</keyword>
<reference evidence="3" key="2">
    <citation type="submission" date="2022-06" db="UniProtKB">
        <authorList>
            <consortium name="EnsemblMetazoa"/>
        </authorList>
    </citation>
    <scope>IDENTIFICATION</scope>
    <source>
        <strain evidence="3">DF5081</strain>
    </source>
</reference>
<feature type="region of interest" description="Disordered" evidence="1">
    <location>
        <begin position="1"/>
        <end position="54"/>
    </location>
</feature>
<feature type="compositionally biased region" description="Basic and acidic residues" evidence="1">
    <location>
        <begin position="45"/>
        <end position="54"/>
    </location>
</feature>
<keyword evidence="4" id="KW-1185">Reference proteome</keyword>
<dbReference type="EnsemblMetazoa" id="CJA03230.1">
    <property type="protein sequence ID" value="CJA03230.1"/>
    <property type="gene ID" value="WBGene00122434"/>
</dbReference>
<evidence type="ECO:0000256" key="2">
    <source>
        <dbReference type="SAM" id="Phobius"/>
    </source>
</evidence>
<evidence type="ECO:0000313" key="4">
    <source>
        <dbReference type="Proteomes" id="UP000005237"/>
    </source>
</evidence>
<keyword evidence="2" id="KW-1133">Transmembrane helix</keyword>
<feature type="compositionally biased region" description="Basic and acidic residues" evidence="1">
    <location>
        <begin position="8"/>
        <end position="31"/>
    </location>
</feature>
<reference evidence="4" key="1">
    <citation type="submission" date="2010-08" db="EMBL/GenBank/DDBJ databases">
        <authorList>
            <consortium name="Caenorhabditis japonica Sequencing Consortium"/>
            <person name="Wilson R.K."/>
        </authorList>
    </citation>
    <scope>NUCLEOTIDE SEQUENCE [LARGE SCALE GENOMIC DNA]</scope>
    <source>
        <strain evidence="4">DF5081</strain>
    </source>
</reference>
<proteinExistence type="predicted"/>